<dbReference type="Gene3D" id="3.60.15.10">
    <property type="entry name" value="Ribonuclease Z/Hydroxyacylglutathione hydrolase-like"/>
    <property type="match status" value="1"/>
</dbReference>
<protein>
    <recommendedName>
        <fullName evidence="4">Metallo-beta-lactamase domain-containing protein</fullName>
    </recommendedName>
</protein>
<evidence type="ECO:0000313" key="3">
    <source>
        <dbReference type="Proteomes" id="UP000613740"/>
    </source>
</evidence>
<evidence type="ECO:0008006" key="4">
    <source>
        <dbReference type="Google" id="ProtNLM"/>
    </source>
</evidence>
<evidence type="ECO:0000256" key="1">
    <source>
        <dbReference type="SAM" id="MobiDB-lite"/>
    </source>
</evidence>
<dbReference type="AlphaFoldDB" id="A0A836BCF4"/>
<dbReference type="GO" id="GO:0006303">
    <property type="term" value="P:double-strand break repair via nonhomologous end joining"/>
    <property type="evidence" value="ECO:0007669"/>
    <property type="project" value="TreeGrafter"/>
</dbReference>
<sequence>MATQVESIKWVPGTNFIVDGFAFTSPKCKHYFLTHAHSDHTIGLRKSFNAGLIHCSHVTARLLIHDMGVRPEVVRPLEVGVPVVVAGVRVTPLDANHCPGSVMFLFEVPIRDRDRAGGSGPGAGSGAGQQQAAGSVGVKAEEATGLKIEAAVGLEAAVLVKPELGEVGVGEEEEAAGSLAAELGMAEAAVAGQHLQEAQGACSCQGGGGDASREDGGDEEDDEAARGVELEAGCQQLMALAAADAGAAGAAAGGTQQGWGMAVGTPEGLPGSEALLRGARAAAAGPQATGGEGAGCPSGWGTIGAGASGSGECTGAWCGGVATHNVLHTGDMRWQRWMRDQPGLAGVRVDTLFLDTTYALPRHRLPPQEEAIAMMVQAMREAQAEEAATLFVVAAYHIGKERAFLGAAQQLGTKVWATPDKRKVLALLGLAPEQAGLLVERPEEADIHVGGWGLRHEDLQSAAKLWSPPGGRSNQPGPRQQPQKGYCWYNNAGPSGLTNH</sequence>
<gene>
    <name evidence="2" type="ORF">HYH02_001955</name>
</gene>
<feature type="compositionally biased region" description="Polar residues" evidence="1">
    <location>
        <begin position="472"/>
        <end position="483"/>
    </location>
</feature>
<dbReference type="SUPFAM" id="SSF56281">
    <property type="entry name" value="Metallo-hydrolase/oxidoreductase"/>
    <property type="match status" value="1"/>
</dbReference>
<reference evidence="2" key="1">
    <citation type="journal article" date="2020" name="bioRxiv">
        <title>Comparative genomics of Chlamydomonas.</title>
        <authorList>
            <person name="Craig R.J."/>
            <person name="Hasan A.R."/>
            <person name="Ness R.W."/>
            <person name="Keightley P.D."/>
        </authorList>
    </citation>
    <scope>NUCLEOTIDE SEQUENCE</scope>
    <source>
        <strain evidence="2">CCAP 11/173</strain>
    </source>
</reference>
<dbReference type="GO" id="GO:0035312">
    <property type="term" value="F:5'-3' DNA exonuclease activity"/>
    <property type="evidence" value="ECO:0007669"/>
    <property type="project" value="TreeGrafter"/>
</dbReference>
<dbReference type="EMBL" id="JAEHOD010000003">
    <property type="protein sequence ID" value="KAG2453744.1"/>
    <property type="molecule type" value="Genomic_DNA"/>
</dbReference>
<evidence type="ECO:0000313" key="2">
    <source>
        <dbReference type="EMBL" id="KAG2453744.1"/>
    </source>
</evidence>
<feature type="compositionally biased region" description="Gly residues" evidence="1">
    <location>
        <begin position="117"/>
        <end position="127"/>
    </location>
</feature>
<name>A0A836BCF4_9CHLO</name>
<dbReference type="FunFam" id="3.60.15.10:FF:000144">
    <property type="entry name" value="Predicted protein"/>
    <property type="match status" value="1"/>
</dbReference>
<dbReference type="GO" id="GO:0036297">
    <property type="term" value="P:interstrand cross-link repair"/>
    <property type="evidence" value="ECO:0007669"/>
    <property type="project" value="TreeGrafter"/>
</dbReference>
<dbReference type="OrthoDB" id="262529at2759"/>
<comment type="caution">
    <text evidence="2">The sequence shown here is derived from an EMBL/GenBank/DDBJ whole genome shotgun (WGS) entry which is preliminary data.</text>
</comment>
<dbReference type="InterPro" id="IPR036866">
    <property type="entry name" value="RibonucZ/Hydroxyglut_hydro"/>
</dbReference>
<dbReference type="Gene3D" id="3.40.50.12650">
    <property type="match status" value="1"/>
</dbReference>
<feature type="region of interest" description="Disordered" evidence="1">
    <location>
        <begin position="464"/>
        <end position="486"/>
    </location>
</feature>
<keyword evidence="3" id="KW-1185">Reference proteome</keyword>
<proteinExistence type="predicted"/>
<organism evidence="2 3">
    <name type="scientific">Chlamydomonas schloesseri</name>
    <dbReference type="NCBI Taxonomy" id="2026947"/>
    <lineage>
        <taxon>Eukaryota</taxon>
        <taxon>Viridiplantae</taxon>
        <taxon>Chlorophyta</taxon>
        <taxon>core chlorophytes</taxon>
        <taxon>Chlorophyceae</taxon>
        <taxon>CS clade</taxon>
        <taxon>Chlamydomonadales</taxon>
        <taxon>Chlamydomonadaceae</taxon>
        <taxon>Chlamydomonas</taxon>
    </lineage>
</organism>
<dbReference type="PANTHER" id="PTHR23240:SF35">
    <property type="entry name" value="DNA REPAIR METALLO-BETA-LACTAMASE FAMILY PROTEIN-RELATED"/>
    <property type="match status" value="1"/>
</dbReference>
<dbReference type="PANTHER" id="PTHR23240">
    <property type="entry name" value="DNA CROSS-LINK REPAIR PROTEIN PSO2/SNM1-RELATED"/>
    <property type="match status" value="1"/>
</dbReference>
<feature type="region of interest" description="Disordered" evidence="1">
    <location>
        <begin position="200"/>
        <end position="225"/>
    </location>
</feature>
<dbReference type="Proteomes" id="UP000613740">
    <property type="component" value="Unassembled WGS sequence"/>
</dbReference>
<accession>A0A836BCF4</accession>
<feature type="region of interest" description="Disordered" evidence="1">
    <location>
        <begin position="115"/>
        <end position="136"/>
    </location>
</feature>
<dbReference type="GO" id="GO:0003684">
    <property type="term" value="F:damaged DNA binding"/>
    <property type="evidence" value="ECO:0007669"/>
    <property type="project" value="TreeGrafter"/>
</dbReference>